<dbReference type="PROSITE" id="PS01124">
    <property type="entry name" value="HTH_ARAC_FAMILY_2"/>
    <property type="match status" value="1"/>
</dbReference>
<dbReference type="Pfam" id="PF12833">
    <property type="entry name" value="HTH_18"/>
    <property type="match status" value="1"/>
</dbReference>
<dbReference type="SMART" id="SM00342">
    <property type="entry name" value="HTH_ARAC"/>
    <property type="match status" value="1"/>
</dbReference>
<accession>A0A146GD20</accession>
<keyword evidence="2" id="KW-0238">DNA-binding</keyword>
<feature type="domain" description="HTH araC/xylS-type" evidence="4">
    <location>
        <begin position="176"/>
        <end position="274"/>
    </location>
</feature>
<evidence type="ECO:0000313" key="6">
    <source>
        <dbReference type="Proteomes" id="UP000076023"/>
    </source>
</evidence>
<evidence type="ECO:0000256" key="2">
    <source>
        <dbReference type="ARBA" id="ARBA00023125"/>
    </source>
</evidence>
<evidence type="ECO:0000313" key="5">
    <source>
        <dbReference type="EMBL" id="GAT34406.1"/>
    </source>
</evidence>
<dbReference type="PANTHER" id="PTHR43280:SF2">
    <property type="entry name" value="HTH-TYPE TRANSCRIPTIONAL REGULATOR EXSA"/>
    <property type="match status" value="1"/>
</dbReference>
<dbReference type="InterPro" id="IPR018060">
    <property type="entry name" value="HTH_AraC"/>
</dbReference>
<dbReference type="SUPFAM" id="SSF46689">
    <property type="entry name" value="Homeodomain-like"/>
    <property type="match status" value="2"/>
</dbReference>
<sequence length="281" mass="32316">MLLLYRNRGKRRYGIAPLIPYRRGAWEFQFIFEGQCNLVIRKDQSIHVERIVSPTLVVSGPECVHGWGGEPSDACRSIIFHFDEAEYTVRSIIGNEGHRRIPFRATFLPLIEQLYERCGEARKTIGATPLEAQRNMGVLEPLIYRIVASELTLFFLKHIPRVQWGDPPNYGTSKVNEAMAWYEANLQQGPNIAEVAEAIHLSASHLRRLFHKVRGISPQQAFTHVQFERAKWLMRDPEMTLEQISEHAGFGSGSAFSRAFKSEFHISPLQYRQKIQARSLR</sequence>
<keyword evidence="1" id="KW-0805">Transcription regulation</keyword>
<dbReference type="Gene3D" id="1.10.10.60">
    <property type="entry name" value="Homeodomain-like"/>
    <property type="match status" value="1"/>
</dbReference>
<name>A0A146GD20_TERSA</name>
<proteinExistence type="predicted"/>
<keyword evidence="3" id="KW-0804">Transcription</keyword>
<protein>
    <submittedName>
        <fullName evidence="5">Helix-turn-helix domain-containing protein</fullName>
    </submittedName>
</protein>
<dbReference type="GO" id="GO:0043565">
    <property type="term" value="F:sequence-specific DNA binding"/>
    <property type="evidence" value="ECO:0007669"/>
    <property type="project" value="InterPro"/>
</dbReference>
<dbReference type="InterPro" id="IPR009057">
    <property type="entry name" value="Homeodomain-like_sf"/>
</dbReference>
<evidence type="ECO:0000256" key="1">
    <source>
        <dbReference type="ARBA" id="ARBA00023015"/>
    </source>
</evidence>
<dbReference type="EMBL" id="BDCO01000002">
    <property type="protein sequence ID" value="GAT34406.1"/>
    <property type="molecule type" value="Genomic_DNA"/>
</dbReference>
<organism evidence="5 6">
    <name type="scientific">Terrimicrobium sacchariphilum</name>
    <dbReference type="NCBI Taxonomy" id="690879"/>
    <lineage>
        <taxon>Bacteria</taxon>
        <taxon>Pseudomonadati</taxon>
        <taxon>Verrucomicrobiota</taxon>
        <taxon>Terrimicrobiia</taxon>
        <taxon>Terrimicrobiales</taxon>
        <taxon>Terrimicrobiaceae</taxon>
        <taxon>Terrimicrobium</taxon>
    </lineage>
</organism>
<keyword evidence="6" id="KW-1185">Reference proteome</keyword>
<gene>
    <name evidence="5" type="ORF">TSACC_22831</name>
</gene>
<evidence type="ECO:0000259" key="4">
    <source>
        <dbReference type="PROSITE" id="PS01124"/>
    </source>
</evidence>
<dbReference type="AlphaFoldDB" id="A0A146GD20"/>
<dbReference type="PANTHER" id="PTHR43280">
    <property type="entry name" value="ARAC-FAMILY TRANSCRIPTIONAL REGULATOR"/>
    <property type="match status" value="1"/>
</dbReference>
<dbReference type="InParanoid" id="A0A146GD20"/>
<evidence type="ECO:0000256" key="3">
    <source>
        <dbReference type="ARBA" id="ARBA00023163"/>
    </source>
</evidence>
<dbReference type="RefSeq" id="WP_075080038.1">
    <property type="nucleotide sequence ID" value="NZ_BDCO01000002.1"/>
</dbReference>
<comment type="caution">
    <text evidence="5">The sequence shown here is derived from an EMBL/GenBank/DDBJ whole genome shotgun (WGS) entry which is preliminary data.</text>
</comment>
<dbReference type="OrthoDB" id="6670788at2"/>
<dbReference type="STRING" id="690879.TSACC_22831"/>
<dbReference type="Proteomes" id="UP000076023">
    <property type="component" value="Unassembled WGS sequence"/>
</dbReference>
<reference evidence="6" key="1">
    <citation type="journal article" date="2017" name="Genome Announc.">
        <title>Draft Genome Sequence of Terrimicrobium sacchariphilum NM-5T, a Facultative Anaerobic Soil Bacterium of the Class Spartobacteria.</title>
        <authorList>
            <person name="Qiu Y.L."/>
            <person name="Tourlousse D.M."/>
            <person name="Matsuura N."/>
            <person name="Ohashi A."/>
            <person name="Sekiguchi Y."/>
        </authorList>
    </citation>
    <scope>NUCLEOTIDE SEQUENCE [LARGE SCALE GENOMIC DNA]</scope>
    <source>
        <strain evidence="6">NM-5</strain>
    </source>
</reference>
<dbReference type="GO" id="GO:0003700">
    <property type="term" value="F:DNA-binding transcription factor activity"/>
    <property type="evidence" value="ECO:0007669"/>
    <property type="project" value="InterPro"/>
</dbReference>